<dbReference type="InterPro" id="IPR019775">
    <property type="entry name" value="WD40_repeat_CS"/>
</dbReference>
<dbReference type="InterPro" id="IPR020472">
    <property type="entry name" value="WD40_PAC1"/>
</dbReference>
<keyword evidence="7" id="KW-0539">Nucleus</keyword>
<dbReference type="PROSITE" id="PS50294">
    <property type="entry name" value="WD_REPEATS_REGION"/>
    <property type="match status" value="6"/>
</dbReference>
<dbReference type="GO" id="GO:0005634">
    <property type="term" value="C:nucleus"/>
    <property type="evidence" value="ECO:0007669"/>
    <property type="project" value="UniProtKB-SubCell"/>
</dbReference>
<dbReference type="Pfam" id="PF08581">
    <property type="entry name" value="Tup_N"/>
    <property type="match status" value="1"/>
</dbReference>
<comment type="subcellular location">
    <subcellularLocation>
        <location evidence="1">Nucleus</location>
    </subcellularLocation>
</comment>
<feature type="region of interest" description="Disordered" evidence="10">
    <location>
        <begin position="105"/>
        <end position="331"/>
    </location>
</feature>
<gene>
    <name evidence="12" type="ORF">HYDPIDRAFT_30699</name>
</gene>
<dbReference type="PROSITE" id="PS00678">
    <property type="entry name" value="WD_REPEATS_1"/>
    <property type="match status" value="3"/>
</dbReference>
<dbReference type="CDD" id="cd22265">
    <property type="entry name" value="UDM1_RNF168"/>
    <property type="match status" value="1"/>
</dbReference>
<reference evidence="12 13" key="1">
    <citation type="submission" date="2014-04" db="EMBL/GenBank/DDBJ databases">
        <title>Evolutionary Origins and Diversification of the Mycorrhizal Mutualists.</title>
        <authorList>
            <consortium name="DOE Joint Genome Institute"/>
            <consortium name="Mycorrhizal Genomics Consortium"/>
            <person name="Kohler A."/>
            <person name="Kuo A."/>
            <person name="Nagy L.G."/>
            <person name="Floudas D."/>
            <person name="Copeland A."/>
            <person name="Barry K.W."/>
            <person name="Cichocki N."/>
            <person name="Veneault-Fourrey C."/>
            <person name="LaButti K."/>
            <person name="Lindquist E.A."/>
            <person name="Lipzen A."/>
            <person name="Lundell T."/>
            <person name="Morin E."/>
            <person name="Murat C."/>
            <person name="Riley R."/>
            <person name="Ohm R."/>
            <person name="Sun H."/>
            <person name="Tunlid A."/>
            <person name="Henrissat B."/>
            <person name="Grigoriev I.V."/>
            <person name="Hibbett D.S."/>
            <person name="Martin F."/>
        </authorList>
    </citation>
    <scope>NUCLEOTIDE SEQUENCE [LARGE SCALE GENOMIC DNA]</scope>
    <source>
        <strain evidence="12 13">MD-312</strain>
    </source>
</reference>
<dbReference type="CDD" id="cd00200">
    <property type="entry name" value="WD40"/>
    <property type="match status" value="1"/>
</dbReference>
<protein>
    <recommendedName>
        <fullName evidence="11">Transcriptional repressor Tup1 N-terminal domain-containing protein</fullName>
    </recommendedName>
</protein>
<feature type="compositionally biased region" description="Pro residues" evidence="10">
    <location>
        <begin position="253"/>
        <end position="266"/>
    </location>
</feature>
<name>A0A0C9VVL6_9AGAM</name>
<keyword evidence="5" id="KW-0805">Transcription regulation</keyword>
<comment type="similarity">
    <text evidence="8">Belongs to the WD repeat TUP1 family.</text>
</comment>
<evidence type="ECO:0000256" key="6">
    <source>
        <dbReference type="ARBA" id="ARBA00023163"/>
    </source>
</evidence>
<evidence type="ECO:0000256" key="3">
    <source>
        <dbReference type="ARBA" id="ARBA00022574"/>
    </source>
</evidence>
<feature type="compositionally biased region" description="Pro residues" evidence="10">
    <location>
        <begin position="124"/>
        <end position="133"/>
    </location>
</feature>
<dbReference type="HOGENOM" id="CLU_000288_57_23_1"/>
<evidence type="ECO:0000256" key="10">
    <source>
        <dbReference type="SAM" id="MobiDB-lite"/>
    </source>
</evidence>
<dbReference type="SMART" id="SM00320">
    <property type="entry name" value="WD40"/>
    <property type="match status" value="7"/>
</dbReference>
<feature type="repeat" description="WD" evidence="9">
    <location>
        <begin position="601"/>
        <end position="633"/>
    </location>
</feature>
<dbReference type="PROSITE" id="PS50082">
    <property type="entry name" value="WD_REPEATS_2"/>
    <property type="match status" value="6"/>
</dbReference>
<evidence type="ECO:0000259" key="11">
    <source>
        <dbReference type="Pfam" id="PF08581"/>
    </source>
</evidence>
<evidence type="ECO:0000256" key="7">
    <source>
        <dbReference type="ARBA" id="ARBA00023242"/>
    </source>
</evidence>
<evidence type="ECO:0000256" key="5">
    <source>
        <dbReference type="ARBA" id="ARBA00023015"/>
    </source>
</evidence>
<dbReference type="Proteomes" id="UP000053820">
    <property type="component" value="Unassembled WGS sequence"/>
</dbReference>
<feature type="repeat" description="WD" evidence="9">
    <location>
        <begin position="495"/>
        <end position="536"/>
    </location>
</feature>
<dbReference type="AlphaFoldDB" id="A0A0C9VVL6"/>
<dbReference type="InterPro" id="IPR015943">
    <property type="entry name" value="WD40/YVTN_repeat-like_dom_sf"/>
</dbReference>
<feature type="repeat" description="WD" evidence="9">
    <location>
        <begin position="537"/>
        <end position="571"/>
    </location>
</feature>
<evidence type="ECO:0000256" key="1">
    <source>
        <dbReference type="ARBA" id="ARBA00004123"/>
    </source>
</evidence>
<feature type="region of interest" description="Disordered" evidence="10">
    <location>
        <begin position="1"/>
        <end position="24"/>
    </location>
</feature>
<dbReference type="PANTHER" id="PTHR44156">
    <property type="entry name" value="SUPERNUMERARY LIMBS, ISOFORM B-RELATED"/>
    <property type="match status" value="1"/>
</dbReference>
<feature type="compositionally biased region" description="Low complexity" evidence="10">
    <location>
        <begin position="296"/>
        <end position="314"/>
    </location>
</feature>
<keyword evidence="3 9" id="KW-0853">WD repeat</keyword>
<dbReference type="InterPro" id="IPR013890">
    <property type="entry name" value="Tscrpt_rep_Tup1_N"/>
</dbReference>
<feature type="domain" description="Transcriptional repressor Tup1 N-terminal" evidence="11">
    <location>
        <begin position="27"/>
        <end position="101"/>
    </location>
</feature>
<organism evidence="12 13">
    <name type="scientific">Hydnomerulius pinastri MD-312</name>
    <dbReference type="NCBI Taxonomy" id="994086"/>
    <lineage>
        <taxon>Eukaryota</taxon>
        <taxon>Fungi</taxon>
        <taxon>Dikarya</taxon>
        <taxon>Basidiomycota</taxon>
        <taxon>Agaricomycotina</taxon>
        <taxon>Agaricomycetes</taxon>
        <taxon>Agaricomycetidae</taxon>
        <taxon>Boletales</taxon>
        <taxon>Boletales incertae sedis</taxon>
        <taxon>Leucogyrophana</taxon>
    </lineage>
</organism>
<feature type="repeat" description="WD" evidence="9">
    <location>
        <begin position="643"/>
        <end position="679"/>
    </location>
</feature>
<feature type="compositionally biased region" description="Low complexity" evidence="10">
    <location>
        <begin position="134"/>
        <end position="143"/>
    </location>
</feature>
<evidence type="ECO:0000256" key="2">
    <source>
        <dbReference type="ARBA" id="ARBA00022491"/>
    </source>
</evidence>
<dbReference type="Gene3D" id="1.20.5.340">
    <property type="match status" value="1"/>
</dbReference>
<dbReference type="PRINTS" id="PR00320">
    <property type="entry name" value="GPROTEINBRPT"/>
</dbReference>
<dbReference type="Pfam" id="PF00400">
    <property type="entry name" value="WD40"/>
    <property type="match status" value="7"/>
</dbReference>
<feature type="compositionally biased region" description="Pro residues" evidence="10">
    <location>
        <begin position="273"/>
        <end position="295"/>
    </location>
</feature>
<evidence type="ECO:0000313" key="12">
    <source>
        <dbReference type="EMBL" id="KIJ62150.1"/>
    </source>
</evidence>
<keyword evidence="2" id="KW-0678">Repressor</keyword>
<dbReference type="FunFam" id="2.130.10.10:FF:000503">
    <property type="entry name" value="Glucose repression regulatory protein TUP1"/>
    <property type="match status" value="1"/>
</dbReference>
<sequence length="679" mass="74133">MANLHQHRSLQPTGPPAQGPSQHTHARLNEAFDTIRQEFDVLTSDLGLLRNQRDEYESKVTSQINELNIIRQSLYELESQHGKIRQQYEEELSRLRAELHAARQGIPAGAPPHPTVGPGSIGPAGPPAPPPTVPGVQPTTGPGSYNDPYYSRDREREREREKDRERADREREREREIRDRDRELRDREQRDRERERPGEVSRDPKRIKTERMKNDRPGKPFSSSSARSSPPHGYRAPFSPPLSATDHYSPSLGPGPTPKLPAPGAPPTFQGPGLPPHPSAHAPYPPGPGNPPPAGPAEQSSSASTSLAPVSSTPNGGQFPDDLDPHNVPPELKKEGSDWFAVFNPKVKRVLDVALVHTLMHESVVCCVRFSADGKFLATGCNRTAQIYDTKTGAKTCVLADETAGKAGDLYIRSVCFSPDGKYLATGAEDKQIRIWDIAKKRIRNVFDGHQQEIYSLDFSLDGRLIVSGSGDKTARIWDMVEGTSKVLTINDPDSMDSDAGVTSVAISPNGQLVAAGSLDTVVRIWDVASGMLIERLRGHRDSVYSVAFTPGGKGLVSGSLDKTLKYWDVSGLVNGGAKRKDAAANGKKEVEKASQCTMNFMGHTDYVLSVAVSHDGQWVVSGSKDRGVQFWDSHSATVQCMLQGHKNSVISIDLSPAGSILATGSGDWQARIWSYQTI</sequence>
<keyword evidence="4" id="KW-0677">Repeat</keyword>
<dbReference type="InterPro" id="IPR036322">
    <property type="entry name" value="WD40_repeat_dom_sf"/>
</dbReference>
<evidence type="ECO:0000256" key="4">
    <source>
        <dbReference type="ARBA" id="ARBA00022737"/>
    </source>
</evidence>
<dbReference type="InterPro" id="IPR053299">
    <property type="entry name" value="ASTRA_WD_repeat"/>
</dbReference>
<dbReference type="OrthoDB" id="17410at2759"/>
<evidence type="ECO:0000256" key="9">
    <source>
        <dbReference type="PROSITE-ProRule" id="PRU00221"/>
    </source>
</evidence>
<proteinExistence type="inferred from homology"/>
<accession>A0A0C9VVL6</accession>
<dbReference type="SUPFAM" id="SSF50978">
    <property type="entry name" value="WD40 repeat-like"/>
    <property type="match status" value="1"/>
</dbReference>
<evidence type="ECO:0000256" key="8">
    <source>
        <dbReference type="ARBA" id="ARBA00060760"/>
    </source>
</evidence>
<feature type="repeat" description="WD" evidence="9">
    <location>
        <begin position="412"/>
        <end position="446"/>
    </location>
</feature>
<dbReference type="EMBL" id="KN839857">
    <property type="protein sequence ID" value="KIJ62150.1"/>
    <property type="molecule type" value="Genomic_DNA"/>
</dbReference>
<keyword evidence="6" id="KW-0804">Transcription</keyword>
<keyword evidence="13" id="KW-1185">Reference proteome</keyword>
<feature type="compositionally biased region" description="Basic and acidic residues" evidence="10">
    <location>
        <begin position="150"/>
        <end position="218"/>
    </location>
</feature>
<dbReference type="InterPro" id="IPR001680">
    <property type="entry name" value="WD40_rpt"/>
</dbReference>
<dbReference type="Gene3D" id="2.130.10.10">
    <property type="entry name" value="YVTN repeat-like/Quinoprotein amine dehydrogenase"/>
    <property type="match status" value="1"/>
</dbReference>
<feature type="repeat" description="WD" evidence="9">
    <location>
        <begin position="447"/>
        <end position="480"/>
    </location>
</feature>
<evidence type="ECO:0000313" key="13">
    <source>
        <dbReference type="Proteomes" id="UP000053820"/>
    </source>
</evidence>